<evidence type="ECO:0000256" key="1">
    <source>
        <dbReference type="SAM" id="MobiDB-lite"/>
    </source>
</evidence>
<feature type="compositionally biased region" description="Polar residues" evidence="1">
    <location>
        <begin position="224"/>
        <end position="233"/>
    </location>
</feature>
<dbReference type="AlphaFoldDB" id="A0A1S3EI00"/>
<feature type="compositionally biased region" description="Pro residues" evidence="1">
    <location>
        <begin position="31"/>
        <end position="40"/>
    </location>
</feature>
<reference evidence="3" key="1">
    <citation type="submission" date="2025-08" db="UniProtKB">
        <authorList>
            <consortium name="RefSeq"/>
        </authorList>
    </citation>
    <scope>IDENTIFICATION</scope>
    <source>
        <tissue evidence="3">Etiolated seedlings</tissue>
    </source>
</reference>
<evidence type="ECO:0000313" key="3">
    <source>
        <dbReference type="RefSeq" id="XP_012575477.1"/>
    </source>
</evidence>
<proteinExistence type="predicted"/>
<feature type="region of interest" description="Disordered" evidence="1">
    <location>
        <begin position="1"/>
        <end position="308"/>
    </location>
</feature>
<feature type="compositionally biased region" description="Polar residues" evidence="1">
    <location>
        <begin position="250"/>
        <end position="261"/>
    </location>
</feature>
<feature type="compositionally biased region" description="Low complexity" evidence="1">
    <location>
        <begin position="125"/>
        <end position="153"/>
    </location>
</feature>
<feature type="compositionally biased region" description="Polar residues" evidence="1">
    <location>
        <begin position="51"/>
        <end position="62"/>
    </location>
</feature>
<name>A0A1S3EI00_CICAR</name>
<sequence length="308" mass="33991">MARTKQSARKNVSPCSPHSSSPLSDYVERSPSPPPRPTPPHTSSDSTSSDNNQEIFNPNPLSTILPPLYTRPTPNLAQVPPHLRNQTIPQRSSMRDQYGIGTSKPSNLKPHYFIILDSETDDSSDSSPPTSARAPTNTKPTTSSKSTFSFEPSQSTPPNQKRRLINEIVSPLNKRTEPPSQSKPKTKMKTKNAMTIAQFLARKNLSNPKRRKTLAQKQKLKHCQPTSPKHSPQCSPPQPQERSPILERSLVQTSFSPPSQERSPDQECSHPHTVSPLESTSHPQPSSSTHAKCSPTPERSSTSTSFES</sequence>
<feature type="compositionally biased region" description="Basic residues" evidence="1">
    <location>
        <begin position="208"/>
        <end position="222"/>
    </location>
</feature>
<evidence type="ECO:0000313" key="2">
    <source>
        <dbReference type="Proteomes" id="UP000087171"/>
    </source>
</evidence>
<gene>
    <name evidence="3" type="primary">LOC105853026</name>
</gene>
<dbReference type="Proteomes" id="UP000087171">
    <property type="component" value="Unplaced"/>
</dbReference>
<dbReference type="RefSeq" id="XP_012575477.1">
    <property type="nucleotide sequence ID" value="XM_012720023.1"/>
</dbReference>
<accession>A0A1S3EI00</accession>
<protein>
    <submittedName>
        <fullName evidence="3">Proline-rich receptor-like protein kinase PERK9</fullName>
    </submittedName>
</protein>
<keyword evidence="2" id="KW-1185">Reference proteome</keyword>
<organism evidence="2 3">
    <name type="scientific">Cicer arietinum</name>
    <name type="common">Chickpea</name>
    <name type="synonym">Garbanzo</name>
    <dbReference type="NCBI Taxonomy" id="3827"/>
    <lineage>
        <taxon>Eukaryota</taxon>
        <taxon>Viridiplantae</taxon>
        <taxon>Streptophyta</taxon>
        <taxon>Embryophyta</taxon>
        <taxon>Tracheophyta</taxon>
        <taxon>Spermatophyta</taxon>
        <taxon>Magnoliopsida</taxon>
        <taxon>eudicotyledons</taxon>
        <taxon>Gunneridae</taxon>
        <taxon>Pentapetalae</taxon>
        <taxon>rosids</taxon>
        <taxon>fabids</taxon>
        <taxon>Fabales</taxon>
        <taxon>Fabaceae</taxon>
        <taxon>Papilionoideae</taxon>
        <taxon>50 kb inversion clade</taxon>
        <taxon>NPAAA clade</taxon>
        <taxon>Hologalegina</taxon>
        <taxon>IRL clade</taxon>
        <taxon>Cicereae</taxon>
        <taxon>Cicer</taxon>
    </lineage>
</organism>
<feature type="compositionally biased region" description="Low complexity" evidence="1">
    <location>
        <begin position="13"/>
        <end position="24"/>
    </location>
</feature>
<feature type="compositionally biased region" description="Low complexity" evidence="1">
    <location>
        <begin position="279"/>
        <end position="308"/>
    </location>
</feature>
<feature type="compositionally biased region" description="Low complexity" evidence="1">
    <location>
        <begin position="41"/>
        <end position="50"/>
    </location>
</feature>